<evidence type="ECO:0000256" key="1">
    <source>
        <dbReference type="ARBA" id="ARBA00004123"/>
    </source>
</evidence>
<keyword evidence="2" id="KW-0805">Transcription regulation</keyword>
<dbReference type="EMBL" id="JADCNL010000012">
    <property type="protein sequence ID" value="KAG0457706.1"/>
    <property type="molecule type" value="Genomic_DNA"/>
</dbReference>
<evidence type="ECO:0000313" key="8">
    <source>
        <dbReference type="Proteomes" id="UP000636800"/>
    </source>
</evidence>
<dbReference type="OrthoDB" id="362021at2759"/>
<evidence type="ECO:0000256" key="4">
    <source>
        <dbReference type="ARBA" id="ARBA00023163"/>
    </source>
</evidence>
<dbReference type="InterPro" id="IPR003657">
    <property type="entry name" value="WRKY_dom"/>
</dbReference>
<dbReference type="PANTHER" id="PTHR31282">
    <property type="entry name" value="WRKY TRANSCRIPTION FACTOR 21-RELATED"/>
    <property type="match status" value="1"/>
</dbReference>
<evidence type="ECO:0000256" key="2">
    <source>
        <dbReference type="ARBA" id="ARBA00023015"/>
    </source>
</evidence>
<protein>
    <recommendedName>
        <fullName evidence="6">WRKY domain-containing protein</fullName>
    </recommendedName>
</protein>
<accession>A0A835UFQ7</accession>
<evidence type="ECO:0000259" key="6">
    <source>
        <dbReference type="PROSITE" id="PS50811"/>
    </source>
</evidence>
<dbReference type="InterPro" id="IPR036576">
    <property type="entry name" value="WRKY_dom_sf"/>
</dbReference>
<feature type="domain" description="WRKY" evidence="6">
    <location>
        <begin position="106"/>
        <end position="169"/>
    </location>
</feature>
<dbReference type="AlphaFoldDB" id="A0A835UFQ7"/>
<dbReference type="PROSITE" id="PS50811">
    <property type="entry name" value="WRKY"/>
    <property type="match status" value="1"/>
</dbReference>
<organism evidence="7 8">
    <name type="scientific">Vanilla planifolia</name>
    <name type="common">Vanilla</name>
    <dbReference type="NCBI Taxonomy" id="51239"/>
    <lineage>
        <taxon>Eukaryota</taxon>
        <taxon>Viridiplantae</taxon>
        <taxon>Streptophyta</taxon>
        <taxon>Embryophyta</taxon>
        <taxon>Tracheophyta</taxon>
        <taxon>Spermatophyta</taxon>
        <taxon>Magnoliopsida</taxon>
        <taxon>Liliopsida</taxon>
        <taxon>Asparagales</taxon>
        <taxon>Orchidaceae</taxon>
        <taxon>Vanilloideae</taxon>
        <taxon>Vanilleae</taxon>
        <taxon>Vanilla</taxon>
    </lineage>
</organism>
<dbReference type="Proteomes" id="UP000636800">
    <property type="component" value="Chromosome 12"/>
</dbReference>
<dbReference type="GO" id="GO:0043565">
    <property type="term" value="F:sequence-specific DNA binding"/>
    <property type="evidence" value="ECO:0007669"/>
    <property type="project" value="InterPro"/>
</dbReference>
<evidence type="ECO:0000256" key="3">
    <source>
        <dbReference type="ARBA" id="ARBA00023125"/>
    </source>
</evidence>
<reference evidence="7 8" key="1">
    <citation type="journal article" date="2020" name="Nat. Food">
        <title>A phased Vanilla planifolia genome enables genetic improvement of flavour and production.</title>
        <authorList>
            <person name="Hasing T."/>
            <person name="Tang H."/>
            <person name="Brym M."/>
            <person name="Khazi F."/>
            <person name="Huang T."/>
            <person name="Chambers A.H."/>
        </authorList>
    </citation>
    <scope>NUCLEOTIDE SEQUENCE [LARGE SCALE GENOMIC DNA]</scope>
    <source>
        <tissue evidence="7">Leaf</tissue>
    </source>
</reference>
<comment type="caution">
    <text evidence="7">The sequence shown here is derived from an EMBL/GenBank/DDBJ whole genome shotgun (WGS) entry which is preliminary data.</text>
</comment>
<keyword evidence="3" id="KW-0238">DNA-binding</keyword>
<proteinExistence type="predicted"/>
<dbReference type="SMART" id="SM00774">
    <property type="entry name" value="WRKY"/>
    <property type="match status" value="1"/>
</dbReference>
<dbReference type="InterPro" id="IPR044810">
    <property type="entry name" value="WRKY_plant"/>
</dbReference>
<dbReference type="GO" id="GO:0005634">
    <property type="term" value="C:nucleus"/>
    <property type="evidence" value="ECO:0007669"/>
    <property type="project" value="UniProtKB-SubCell"/>
</dbReference>
<keyword evidence="5" id="KW-0539">Nucleus</keyword>
<evidence type="ECO:0000313" key="7">
    <source>
        <dbReference type="EMBL" id="KAG0457706.1"/>
    </source>
</evidence>
<comment type="subcellular location">
    <subcellularLocation>
        <location evidence="1">Nucleus</location>
    </subcellularLocation>
</comment>
<evidence type="ECO:0000256" key="5">
    <source>
        <dbReference type="ARBA" id="ARBA00023242"/>
    </source>
</evidence>
<name>A0A835UFQ7_VANPL</name>
<sequence>MADSSHSSASADDATDHLSRGYERLTQLRALLLSSFPTEPRPTTLAVDLLDKSLRCLSTALFELQFGSQTTAPAIAKELKIGDYQKKKKKNTAHSWTMTTTVPHFDGHQWRKYGQKHINRAVFPRSYYKCAQSKEQGCHATKTVQRKNGGEDPPKYELSYSLPHTCKASELKTDCPFVMESSANNYTSCNTASPTGSQMSELSLQEASPRPTLEVLEVASHDGLSEQEHVMESMLSEAGKMNDELPMLSPFPALDFVDWEWMT</sequence>
<keyword evidence="8" id="KW-1185">Reference proteome</keyword>
<dbReference type="Gene3D" id="2.20.25.80">
    <property type="entry name" value="WRKY domain"/>
    <property type="match status" value="1"/>
</dbReference>
<gene>
    <name evidence="7" type="ORF">HPP92_022863</name>
</gene>
<keyword evidence="4" id="KW-0804">Transcription</keyword>
<dbReference type="Pfam" id="PF03106">
    <property type="entry name" value="WRKY"/>
    <property type="match status" value="1"/>
</dbReference>
<dbReference type="SUPFAM" id="SSF118290">
    <property type="entry name" value="WRKY DNA-binding domain"/>
    <property type="match status" value="1"/>
</dbReference>
<dbReference type="GO" id="GO:0003700">
    <property type="term" value="F:DNA-binding transcription factor activity"/>
    <property type="evidence" value="ECO:0007669"/>
    <property type="project" value="InterPro"/>
</dbReference>